<gene>
    <name evidence="2" type="ORF">ACFQGD_02475</name>
</gene>
<sequence length="129" mass="13526">MNTESEDRTDTARSGPLNRVASALAWYTPELTGAAVSAGAAATVWAPLGAISAALGAWIATDQVNAARARRHARREVEYRAQRAQLDPAEDHDGEDDGAQDDARADDGVSVSGPAADERAERPGWEVAG</sequence>
<evidence type="ECO:0000313" key="2">
    <source>
        <dbReference type="EMBL" id="MFC6866004.1"/>
    </source>
</evidence>
<dbReference type="RefSeq" id="WP_345406789.1">
    <property type="nucleotide sequence ID" value="NZ_BAABLA010000123.1"/>
</dbReference>
<dbReference type="EMBL" id="JBHSXX010000001">
    <property type="protein sequence ID" value="MFC6866004.1"/>
    <property type="molecule type" value="Genomic_DNA"/>
</dbReference>
<proteinExistence type="predicted"/>
<feature type="compositionally biased region" description="Acidic residues" evidence="1">
    <location>
        <begin position="88"/>
        <end position="100"/>
    </location>
</feature>
<name>A0ABW2BTV3_9PSEU</name>
<organism evidence="2 3">
    <name type="scientific">Haloechinothrix salitolerans</name>
    <dbReference type="NCBI Taxonomy" id="926830"/>
    <lineage>
        <taxon>Bacteria</taxon>
        <taxon>Bacillati</taxon>
        <taxon>Actinomycetota</taxon>
        <taxon>Actinomycetes</taxon>
        <taxon>Pseudonocardiales</taxon>
        <taxon>Pseudonocardiaceae</taxon>
        <taxon>Haloechinothrix</taxon>
    </lineage>
</organism>
<evidence type="ECO:0000313" key="3">
    <source>
        <dbReference type="Proteomes" id="UP001596337"/>
    </source>
</evidence>
<reference evidence="3" key="1">
    <citation type="journal article" date="2019" name="Int. J. Syst. Evol. Microbiol.">
        <title>The Global Catalogue of Microorganisms (GCM) 10K type strain sequencing project: providing services to taxonomists for standard genome sequencing and annotation.</title>
        <authorList>
            <consortium name="The Broad Institute Genomics Platform"/>
            <consortium name="The Broad Institute Genome Sequencing Center for Infectious Disease"/>
            <person name="Wu L."/>
            <person name="Ma J."/>
        </authorList>
    </citation>
    <scope>NUCLEOTIDE SEQUENCE [LARGE SCALE GENOMIC DNA]</scope>
    <source>
        <strain evidence="3">KCTC 32255</strain>
    </source>
</reference>
<comment type="caution">
    <text evidence="2">The sequence shown here is derived from an EMBL/GenBank/DDBJ whole genome shotgun (WGS) entry which is preliminary data.</text>
</comment>
<feature type="compositionally biased region" description="Basic and acidic residues" evidence="1">
    <location>
        <begin position="116"/>
        <end position="129"/>
    </location>
</feature>
<evidence type="ECO:0008006" key="4">
    <source>
        <dbReference type="Google" id="ProtNLM"/>
    </source>
</evidence>
<evidence type="ECO:0000256" key="1">
    <source>
        <dbReference type="SAM" id="MobiDB-lite"/>
    </source>
</evidence>
<feature type="region of interest" description="Disordered" evidence="1">
    <location>
        <begin position="76"/>
        <end position="129"/>
    </location>
</feature>
<accession>A0ABW2BTV3</accession>
<dbReference type="Proteomes" id="UP001596337">
    <property type="component" value="Unassembled WGS sequence"/>
</dbReference>
<protein>
    <recommendedName>
        <fullName evidence="4">Holin</fullName>
    </recommendedName>
</protein>
<keyword evidence="3" id="KW-1185">Reference proteome</keyword>